<dbReference type="GO" id="GO:0015386">
    <property type="term" value="F:potassium:proton antiporter activity"/>
    <property type="evidence" value="ECO:0007669"/>
    <property type="project" value="TreeGrafter"/>
</dbReference>
<sequence length="140" mass="14498">MTGGPITRPPVRPAARPLLPRTDGRPPRRSAKLEGMIAGLRSPVLHWTGVLPVLAVVVLVLAWGRSLPVALVVLVSCVLAGSVLAAVHHAEVIAHRVGEPFGSLVLAVAVTVIEVALIVALMADGGTKSAPWPGTPSSRR</sequence>
<dbReference type="PANTHER" id="PTHR37958:SF1">
    <property type="entry name" value="SODIUM-POTASSIUM_PROTON ANTIPORTER CHAA"/>
    <property type="match status" value="1"/>
</dbReference>
<dbReference type="AlphaFoldDB" id="A0A640S948"/>
<evidence type="ECO:0000313" key="3">
    <source>
        <dbReference type="EMBL" id="GFE06936.1"/>
    </source>
</evidence>
<dbReference type="InterPro" id="IPR052946">
    <property type="entry name" value="Alkaline_pH_Ca-Antiporter"/>
</dbReference>
<feature type="transmembrane region" description="Helical" evidence="2">
    <location>
        <begin position="101"/>
        <end position="123"/>
    </location>
</feature>
<dbReference type="EMBL" id="BLIN01000003">
    <property type="protein sequence ID" value="GFE06936.1"/>
    <property type="molecule type" value="Genomic_DNA"/>
</dbReference>
<comment type="caution">
    <text evidence="3">The sequence shown here is derived from an EMBL/GenBank/DDBJ whole genome shotgun (WGS) entry which is preliminary data.</text>
</comment>
<evidence type="ECO:0000256" key="1">
    <source>
        <dbReference type="SAM" id="MobiDB-lite"/>
    </source>
</evidence>
<evidence type="ECO:0000256" key="2">
    <source>
        <dbReference type="SAM" id="Phobius"/>
    </source>
</evidence>
<keyword evidence="2" id="KW-1133">Transmembrane helix</keyword>
<keyword evidence="2" id="KW-0812">Transmembrane</keyword>
<evidence type="ECO:0000313" key="4">
    <source>
        <dbReference type="Proteomes" id="UP000435837"/>
    </source>
</evidence>
<dbReference type="GO" id="GO:0005886">
    <property type="term" value="C:plasma membrane"/>
    <property type="evidence" value="ECO:0007669"/>
    <property type="project" value="TreeGrafter"/>
</dbReference>
<accession>A0A640S948</accession>
<dbReference type="Proteomes" id="UP000435837">
    <property type="component" value="Unassembled WGS sequence"/>
</dbReference>
<dbReference type="GO" id="GO:0015385">
    <property type="term" value="F:sodium:proton antiporter activity"/>
    <property type="evidence" value="ECO:0007669"/>
    <property type="project" value="TreeGrafter"/>
</dbReference>
<organism evidence="3 4">
    <name type="scientific">Streptomyces caniferus</name>
    <dbReference type="NCBI Taxonomy" id="285557"/>
    <lineage>
        <taxon>Bacteria</taxon>
        <taxon>Bacillati</taxon>
        <taxon>Actinomycetota</taxon>
        <taxon>Actinomycetes</taxon>
        <taxon>Kitasatosporales</taxon>
        <taxon>Streptomycetaceae</taxon>
        <taxon>Streptomyces</taxon>
    </lineage>
</organism>
<name>A0A640S948_9ACTN</name>
<gene>
    <name evidence="3" type="ORF">Scani_32040</name>
</gene>
<keyword evidence="2" id="KW-0472">Membrane</keyword>
<proteinExistence type="predicted"/>
<feature type="transmembrane region" description="Helical" evidence="2">
    <location>
        <begin position="69"/>
        <end position="89"/>
    </location>
</feature>
<dbReference type="PANTHER" id="PTHR37958">
    <property type="entry name" value="SODIUM-POTASSIUM/PROTON ANTIPORTER CHAA"/>
    <property type="match status" value="1"/>
</dbReference>
<reference evidence="3 4" key="1">
    <citation type="submission" date="2019-12" db="EMBL/GenBank/DDBJ databases">
        <title>Whole genome shotgun sequence of Streptomyces caniferus NBRC 15389.</title>
        <authorList>
            <person name="Ichikawa N."/>
            <person name="Kimura A."/>
            <person name="Kitahashi Y."/>
            <person name="Komaki H."/>
            <person name="Tamura T."/>
        </authorList>
    </citation>
    <scope>NUCLEOTIDE SEQUENCE [LARGE SCALE GENOMIC DNA]</scope>
    <source>
        <strain evidence="3 4">NBRC 15389</strain>
    </source>
</reference>
<feature type="region of interest" description="Disordered" evidence="1">
    <location>
        <begin position="1"/>
        <end position="29"/>
    </location>
</feature>
<protein>
    <submittedName>
        <fullName evidence="3">Uncharacterized protein</fullName>
    </submittedName>
</protein>
<feature type="transmembrane region" description="Helical" evidence="2">
    <location>
        <begin position="44"/>
        <end position="63"/>
    </location>
</feature>